<keyword evidence="3" id="KW-1185">Reference proteome</keyword>
<evidence type="ECO:0000313" key="3">
    <source>
        <dbReference type="Proteomes" id="UP001149074"/>
    </source>
</evidence>
<organism evidence="2 3">
    <name type="scientific">Penicillium argentinense</name>
    <dbReference type="NCBI Taxonomy" id="1131581"/>
    <lineage>
        <taxon>Eukaryota</taxon>
        <taxon>Fungi</taxon>
        <taxon>Dikarya</taxon>
        <taxon>Ascomycota</taxon>
        <taxon>Pezizomycotina</taxon>
        <taxon>Eurotiomycetes</taxon>
        <taxon>Eurotiomycetidae</taxon>
        <taxon>Eurotiales</taxon>
        <taxon>Aspergillaceae</taxon>
        <taxon>Penicillium</taxon>
    </lineage>
</organism>
<evidence type="ECO:0000256" key="1">
    <source>
        <dbReference type="SAM" id="MobiDB-lite"/>
    </source>
</evidence>
<evidence type="ECO:0000313" key="2">
    <source>
        <dbReference type="EMBL" id="KAJ5098008.1"/>
    </source>
</evidence>
<comment type="caution">
    <text evidence="2">The sequence shown here is derived from an EMBL/GenBank/DDBJ whole genome shotgun (WGS) entry which is preliminary data.</text>
</comment>
<gene>
    <name evidence="2" type="ORF">N7532_005009</name>
</gene>
<dbReference type="EMBL" id="JAPQKI010000005">
    <property type="protein sequence ID" value="KAJ5098008.1"/>
    <property type="molecule type" value="Genomic_DNA"/>
</dbReference>
<reference evidence="2" key="1">
    <citation type="submission" date="2022-11" db="EMBL/GenBank/DDBJ databases">
        <authorList>
            <person name="Petersen C."/>
        </authorList>
    </citation>
    <scope>NUCLEOTIDE SEQUENCE</scope>
    <source>
        <strain evidence="2">IBT 30761</strain>
    </source>
</reference>
<feature type="region of interest" description="Disordered" evidence="1">
    <location>
        <begin position="32"/>
        <end position="66"/>
    </location>
</feature>
<accession>A0A9W9K9I2</accession>
<dbReference type="AlphaFoldDB" id="A0A9W9K9I2"/>
<reference evidence="2" key="2">
    <citation type="journal article" date="2023" name="IMA Fungus">
        <title>Comparative genomic study of the Penicillium genus elucidates a diverse pangenome and 15 lateral gene transfer events.</title>
        <authorList>
            <person name="Petersen C."/>
            <person name="Sorensen T."/>
            <person name="Nielsen M.R."/>
            <person name="Sondergaard T.E."/>
            <person name="Sorensen J.L."/>
            <person name="Fitzpatrick D.A."/>
            <person name="Frisvad J.C."/>
            <person name="Nielsen K.L."/>
        </authorList>
    </citation>
    <scope>NUCLEOTIDE SEQUENCE</scope>
    <source>
        <strain evidence="2">IBT 30761</strain>
    </source>
</reference>
<dbReference type="RefSeq" id="XP_056473662.1">
    <property type="nucleotide sequence ID" value="XM_056617503.1"/>
</dbReference>
<feature type="compositionally biased region" description="Basic and acidic residues" evidence="1">
    <location>
        <begin position="32"/>
        <end position="53"/>
    </location>
</feature>
<dbReference type="GeneID" id="81356482"/>
<proteinExistence type="predicted"/>
<dbReference type="Proteomes" id="UP001149074">
    <property type="component" value="Unassembled WGS sequence"/>
</dbReference>
<sequence>MPRADAVNDAAFGVGWGPGVAVFGTAFIASRHEQSTTRTHEAHEDRVERESIANKHKALWSDGEAE</sequence>
<name>A0A9W9K9I2_9EURO</name>
<protein>
    <submittedName>
        <fullName evidence="2">Uncharacterized protein</fullName>
    </submittedName>
</protein>